<reference evidence="1" key="1">
    <citation type="submission" date="2020-05" db="EMBL/GenBank/DDBJ databases">
        <title>Large-scale comparative analyses of tick genomes elucidate their genetic diversity and vector capacities.</title>
        <authorList>
            <person name="Jia N."/>
            <person name="Wang J."/>
            <person name="Shi W."/>
            <person name="Du L."/>
            <person name="Sun Y."/>
            <person name="Zhan W."/>
            <person name="Jiang J."/>
            <person name="Wang Q."/>
            <person name="Zhang B."/>
            <person name="Ji P."/>
            <person name="Sakyi L.B."/>
            <person name="Cui X."/>
            <person name="Yuan T."/>
            <person name="Jiang B."/>
            <person name="Yang W."/>
            <person name="Lam T.T.-Y."/>
            <person name="Chang Q."/>
            <person name="Ding S."/>
            <person name="Wang X."/>
            <person name="Zhu J."/>
            <person name="Ruan X."/>
            <person name="Zhao L."/>
            <person name="Wei J."/>
            <person name="Que T."/>
            <person name="Du C."/>
            <person name="Cheng J."/>
            <person name="Dai P."/>
            <person name="Han X."/>
            <person name="Huang E."/>
            <person name="Gao Y."/>
            <person name="Liu J."/>
            <person name="Shao H."/>
            <person name="Ye R."/>
            <person name="Li L."/>
            <person name="Wei W."/>
            <person name="Wang X."/>
            <person name="Wang C."/>
            <person name="Yang T."/>
            <person name="Huo Q."/>
            <person name="Li W."/>
            <person name="Guo W."/>
            <person name="Chen H."/>
            <person name="Zhou L."/>
            <person name="Ni X."/>
            <person name="Tian J."/>
            <person name="Zhou Y."/>
            <person name="Sheng Y."/>
            <person name="Liu T."/>
            <person name="Pan Y."/>
            <person name="Xia L."/>
            <person name="Li J."/>
            <person name="Zhao F."/>
            <person name="Cao W."/>
        </authorList>
    </citation>
    <scope>NUCLEOTIDE SEQUENCE</scope>
    <source>
        <strain evidence="1">Hyas-2018</strain>
    </source>
</reference>
<keyword evidence="2" id="KW-1185">Reference proteome</keyword>
<sequence>MEMREAQPYRVAVASLSGGEEYHSVIFAGQSPPKRLVCASCRTVSATEPRYVSGGGGVLTCRECAQKRRGRGGQGDVAEDDRSANDDGRLPPPQPFVHGDAELLKDSEVRFGMFGCTGFYAVLERAGNYSATLKHVNHETQAAKRVLCANAPIGCDFRGKLSILSSHLTFTCPLNIITCRKCGQRIVSRDFYRHVGTSDCNPNATAPKNMPEKGDPSLVWVPEFINWTRELVFPRRAQGLAVGTKPANHGAGPAVAVCSAATSNPLNWPGRACRKLKACVSALQSSLPPCDVQRGSSVLVGTLLVRFPDCVPLLGSDAGGPRQVDSPVHSHRVELFGSDQLVLDGFRLAICALLFYDTTEKVSCGLASMATALTRRVVFELLAMDVGDENASSHGRRRPSESMIVLTLNGFGGDMSLSLRACDIPGAVRWPESGGWARVAATEPVEAEVICRDFLAFGVVDMTVELH</sequence>
<organism evidence="1 2">
    <name type="scientific">Hyalomma asiaticum</name>
    <name type="common">Tick</name>
    <dbReference type="NCBI Taxonomy" id="266040"/>
    <lineage>
        <taxon>Eukaryota</taxon>
        <taxon>Metazoa</taxon>
        <taxon>Ecdysozoa</taxon>
        <taxon>Arthropoda</taxon>
        <taxon>Chelicerata</taxon>
        <taxon>Arachnida</taxon>
        <taxon>Acari</taxon>
        <taxon>Parasitiformes</taxon>
        <taxon>Ixodida</taxon>
        <taxon>Ixodoidea</taxon>
        <taxon>Ixodidae</taxon>
        <taxon>Hyalomminae</taxon>
        <taxon>Hyalomma</taxon>
    </lineage>
</organism>
<comment type="caution">
    <text evidence="1">The sequence shown here is derived from an EMBL/GenBank/DDBJ whole genome shotgun (WGS) entry which is preliminary data.</text>
</comment>
<name>A0ACB7RM58_HYAAI</name>
<accession>A0ACB7RM58</accession>
<evidence type="ECO:0000313" key="1">
    <source>
        <dbReference type="EMBL" id="KAH6923270.1"/>
    </source>
</evidence>
<protein>
    <submittedName>
        <fullName evidence="1">Uncharacterized protein</fullName>
    </submittedName>
</protein>
<evidence type="ECO:0000313" key="2">
    <source>
        <dbReference type="Proteomes" id="UP000821845"/>
    </source>
</evidence>
<gene>
    <name evidence="1" type="ORF">HPB50_026084</name>
</gene>
<proteinExistence type="predicted"/>
<dbReference type="EMBL" id="CM023489">
    <property type="protein sequence ID" value="KAH6923270.1"/>
    <property type="molecule type" value="Genomic_DNA"/>
</dbReference>
<dbReference type="Proteomes" id="UP000821845">
    <property type="component" value="Chromosome 9"/>
</dbReference>